<dbReference type="VEuPathDB" id="FungiDB:ASPTUDRAFT_69999"/>
<name>A0A1L9NJ71_ASPTC</name>
<keyword evidence="2" id="KW-1185">Reference proteome</keyword>
<evidence type="ECO:0000313" key="1">
    <source>
        <dbReference type="EMBL" id="OJI89360.1"/>
    </source>
</evidence>
<evidence type="ECO:0000313" key="2">
    <source>
        <dbReference type="Proteomes" id="UP000184304"/>
    </source>
</evidence>
<dbReference type="Proteomes" id="UP000184304">
    <property type="component" value="Unassembled WGS sequence"/>
</dbReference>
<protein>
    <submittedName>
        <fullName evidence="1">Uncharacterized protein</fullName>
    </submittedName>
</protein>
<dbReference type="OrthoDB" id="4463410at2759"/>
<organism evidence="1 2">
    <name type="scientific">Aspergillus tubingensis (strain CBS 134.48)</name>
    <dbReference type="NCBI Taxonomy" id="767770"/>
    <lineage>
        <taxon>Eukaryota</taxon>
        <taxon>Fungi</taxon>
        <taxon>Dikarya</taxon>
        <taxon>Ascomycota</taxon>
        <taxon>Pezizomycotina</taxon>
        <taxon>Eurotiomycetes</taxon>
        <taxon>Eurotiomycetidae</taxon>
        <taxon>Eurotiales</taxon>
        <taxon>Aspergillaceae</taxon>
        <taxon>Aspergillus</taxon>
        <taxon>Aspergillus subgen. Circumdati</taxon>
    </lineage>
</organism>
<accession>A0A1L9NJ71</accession>
<dbReference type="OMA" id="AWFRLYD"/>
<dbReference type="EMBL" id="KV878177">
    <property type="protein sequence ID" value="OJI89360.1"/>
    <property type="molecule type" value="Genomic_DNA"/>
</dbReference>
<proteinExistence type="predicted"/>
<sequence length="403" mass="45314">MAMKSVLELIVLPNQADCIRVAKFNIQHAYASRAQLNRLMYYAREILGPFRLDGPTMDTFLCLSRDIIYSRHSPQLSIIYYLIIGSTSVSWEVSSFEVQATTPSATSDALYANGNMQVPVIVVISVIDPDTNNAYELNDSELETIELIDYDDPPTEISGSWSYSVTENEFEHGLPSTKWAAQPDLSLAAGGPQKKRYWVTTTKVEDKRIGASIKQSDGTIVHTGGGTFDSKVTLVGTNPVTYKVDDLNFEQQEDNVEQDFPDKSGTWVQRNFYLTTKKYELRKADLQGYDLGTVDPALEYATAYFDTGIGFFSIFYYWPMGSEETRTVGIDSHTAEVTINQKSNALCVTHMFLSAGTTWPASRTWEGRFTFYDKFGNPGTFWLGYGDTHVTPEILEHIYTLEE</sequence>
<gene>
    <name evidence="1" type="ORF">ASPTUDRAFT_69999</name>
</gene>
<reference evidence="2" key="1">
    <citation type="journal article" date="2017" name="Genome Biol.">
        <title>Comparative genomics reveals high biological diversity and specific adaptations in the industrially and medically important fungal genus Aspergillus.</title>
        <authorList>
            <person name="de Vries R.P."/>
            <person name="Riley R."/>
            <person name="Wiebenga A."/>
            <person name="Aguilar-Osorio G."/>
            <person name="Amillis S."/>
            <person name="Uchima C.A."/>
            <person name="Anderluh G."/>
            <person name="Asadollahi M."/>
            <person name="Askin M."/>
            <person name="Barry K."/>
            <person name="Battaglia E."/>
            <person name="Bayram O."/>
            <person name="Benocci T."/>
            <person name="Braus-Stromeyer S.A."/>
            <person name="Caldana C."/>
            <person name="Canovas D."/>
            <person name="Cerqueira G.C."/>
            <person name="Chen F."/>
            <person name="Chen W."/>
            <person name="Choi C."/>
            <person name="Clum A."/>
            <person name="Dos Santos R.A."/>
            <person name="Damasio A.R."/>
            <person name="Diallinas G."/>
            <person name="Emri T."/>
            <person name="Fekete E."/>
            <person name="Flipphi M."/>
            <person name="Freyberg S."/>
            <person name="Gallo A."/>
            <person name="Gournas C."/>
            <person name="Habgood R."/>
            <person name="Hainaut M."/>
            <person name="Harispe M.L."/>
            <person name="Henrissat B."/>
            <person name="Hilden K.S."/>
            <person name="Hope R."/>
            <person name="Hossain A."/>
            <person name="Karabika E."/>
            <person name="Karaffa L."/>
            <person name="Karanyi Z."/>
            <person name="Krasevec N."/>
            <person name="Kuo A."/>
            <person name="Kusch H."/>
            <person name="LaButti K."/>
            <person name="Lagendijk E.L."/>
            <person name="Lapidus A."/>
            <person name="Levasseur A."/>
            <person name="Lindquist E."/>
            <person name="Lipzen A."/>
            <person name="Logrieco A.F."/>
            <person name="MacCabe A."/>
            <person name="Maekelae M.R."/>
            <person name="Malavazi I."/>
            <person name="Melin P."/>
            <person name="Meyer V."/>
            <person name="Mielnichuk N."/>
            <person name="Miskei M."/>
            <person name="Molnar A.P."/>
            <person name="Mule G."/>
            <person name="Ngan C.Y."/>
            <person name="Orejas M."/>
            <person name="Orosz E."/>
            <person name="Ouedraogo J.P."/>
            <person name="Overkamp K.M."/>
            <person name="Park H.-S."/>
            <person name="Perrone G."/>
            <person name="Piumi F."/>
            <person name="Punt P.J."/>
            <person name="Ram A.F."/>
            <person name="Ramon A."/>
            <person name="Rauscher S."/>
            <person name="Record E."/>
            <person name="Riano-Pachon D.M."/>
            <person name="Robert V."/>
            <person name="Roehrig J."/>
            <person name="Ruller R."/>
            <person name="Salamov A."/>
            <person name="Salih N.S."/>
            <person name="Samson R.A."/>
            <person name="Sandor E."/>
            <person name="Sanguinetti M."/>
            <person name="Schuetze T."/>
            <person name="Sepcic K."/>
            <person name="Shelest E."/>
            <person name="Sherlock G."/>
            <person name="Sophianopoulou V."/>
            <person name="Squina F.M."/>
            <person name="Sun H."/>
            <person name="Susca A."/>
            <person name="Todd R.B."/>
            <person name="Tsang A."/>
            <person name="Unkles S.E."/>
            <person name="van de Wiele N."/>
            <person name="van Rossen-Uffink D."/>
            <person name="Oliveira J.V."/>
            <person name="Vesth T.C."/>
            <person name="Visser J."/>
            <person name="Yu J.-H."/>
            <person name="Zhou M."/>
            <person name="Andersen M.R."/>
            <person name="Archer D.B."/>
            <person name="Baker S.E."/>
            <person name="Benoit I."/>
            <person name="Brakhage A.A."/>
            <person name="Braus G.H."/>
            <person name="Fischer R."/>
            <person name="Frisvad J.C."/>
            <person name="Goldman G.H."/>
            <person name="Houbraken J."/>
            <person name="Oakley B."/>
            <person name="Pocsi I."/>
            <person name="Scazzocchio C."/>
            <person name="Seiboth B."/>
            <person name="vanKuyk P.A."/>
            <person name="Wortman J."/>
            <person name="Dyer P.S."/>
            <person name="Grigoriev I.V."/>
        </authorList>
    </citation>
    <scope>NUCLEOTIDE SEQUENCE [LARGE SCALE GENOMIC DNA]</scope>
    <source>
        <strain evidence="2">CBS 134.48</strain>
    </source>
</reference>
<dbReference type="AlphaFoldDB" id="A0A1L9NJ71"/>